<dbReference type="Proteomes" id="UP000885695">
    <property type="component" value="Unassembled WGS sequence"/>
</dbReference>
<reference evidence="1" key="1">
    <citation type="journal article" date="2020" name="mSystems">
        <title>Genome- and Community-Level Interaction Insights into Carbon Utilization and Element Cycling Functions of Hydrothermarchaeota in Hydrothermal Sediment.</title>
        <authorList>
            <person name="Zhou Z."/>
            <person name="Liu Y."/>
            <person name="Xu W."/>
            <person name="Pan J."/>
            <person name="Luo Z.H."/>
            <person name="Li M."/>
        </authorList>
    </citation>
    <scope>NUCLEOTIDE SEQUENCE [LARGE SCALE GENOMIC DNA]</scope>
    <source>
        <strain evidence="1">HyVt-369</strain>
    </source>
</reference>
<gene>
    <name evidence="1" type="ORF">ENI13_00315</name>
</gene>
<protein>
    <submittedName>
        <fullName evidence="1">Uncharacterized protein</fullName>
    </submittedName>
</protein>
<sequence>MAESIISSDRAEVLINRITSADYSSAGEVKTAIGKANSILRRMKPGRRKVRLGKSLQSLVMLKQAFE</sequence>
<organism evidence="1">
    <name type="scientific">candidate division CPR3 bacterium</name>
    <dbReference type="NCBI Taxonomy" id="2268181"/>
    <lineage>
        <taxon>Bacteria</taxon>
        <taxon>Bacteria division CPR3</taxon>
    </lineage>
</organism>
<comment type="caution">
    <text evidence="1">The sequence shown here is derived from an EMBL/GenBank/DDBJ whole genome shotgun (WGS) entry which is preliminary data.</text>
</comment>
<dbReference type="AlphaFoldDB" id="A0A7C1NLL1"/>
<dbReference type="EMBL" id="DRHL01000015">
    <property type="protein sequence ID" value="HEB13406.1"/>
    <property type="molecule type" value="Genomic_DNA"/>
</dbReference>
<evidence type="ECO:0000313" key="1">
    <source>
        <dbReference type="EMBL" id="HEB13406.1"/>
    </source>
</evidence>
<proteinExistence type="predicted"/>
<name>A0A7C1NLL1_UNCC3</name>
<accession>A0A7C1NLL1</accession>